<evidence type="ECO:0000256" key="1">
    <source>
        <dbReference type="SAM" id="MobiDB-lite"/>
    </source>
</evidence>
<feature type="region of interest" description="Disordered" evidence="1">
    <location>
        <begin position="121"/>
        <end position="142"/>
    </location>
</feature>
<accession>A0A495XX70</accession>
<organism evidence="2 3">
    <name type="scientific">Terracoccus luteus</name>
    <dbReference type="NCBI Taxonomy" id="53356"/>
    <lineage>
        <taxon>Bacteria</taxon>
        <taxon>Bacillati</taxon>
        <taxon>Actinomycetota</taxon>
        <taxon>Actinomycetes</taxon>
        <taxon>Micrococcales</taxon>
        <taxon>Intrasporangiaceae</taxon>
        <taxon>Terracoccus</taxon>
    </lineage>
</organism>
<dbReference type="OrthoDB" id="3680625at2"/>
<dbReference type="EMBL" id="RBXT01000001">
    <property type="protein sequence ID" value="RKT77083.1"/>
    <property type="molecule type" value="Genomic_DNA"/>
</dbReference>
<dbReference type="InterPro" id="IPR001387">
    <property type="entry name" value="Cro/C1-type_HTH"/>
</dbReference>
<gene>
    <name evidence="2" type="ORF">DFJ68_0496</name>
</gene>
<keyword evidence="3" id="KW-1185">Reference proteome</keyword>
<feature type="compositionally biased region" description="Low complexity" evidence="1">
    <location>
        <begin position="132"/>
        <end position="142"/>
    </location>
</feature>
<comment type="caution">
    <text evidence="2">The sequence shown here is derived from an EMBL/GenBank/DDBJ whole genome shotgun (WGS) entry which is preliminary data.</text>
</comment>
<sequence>MTDAAGPGGASASAEAQRALYGEPWSQRFGRLMATYRLSQARLAGVIGLSAPMLSQLISGQRVKVGNPAVFGRIVSLEQLADDPRVLGGNPEALRAVLDEVAASSPTLTAVTAVTAVTVATPDGASPPPTRDPAGATTPATPASGAVGEGVLVAGLAALAAPAPLHAAADAAQAAGGAGLAALLRAAAAGR</sequence>
<protein>
    <recommendedName>
        <fullName evidence="4">Helix-turn-helix protein</fullName>
    </recommendedName>
</protein>
<dbReference type="CDD" id="cd00093">
    <property type="entry name" value="HTH_XRE"/>
    <property type="match status" value="1"/>
</dbReference>
<dbReference type="Proteomes" id="UP000278440">
    <property type="component" value="Unassembled WGS sequence"/>
</dbReference>
<dbReference type="RefSeq" id="WP_121030734.1">
    <property type="nucleotide sequence ID" value="NZ_RBXT01000001.1"/>
</dbReference>
<dbReference type="AlphaFoldDB" id="A0A495XX70"/>
<evidence type="ECO:0000313" key="3">
    <source>
        <dbReference type="Proteomes" id="UP000278440"/>
    </source>
</evidence>
<proteinExistence type="predicted"/>
<evidence type="ECO:0008006" key="4">
    <source>
        <dbReference type="Google" id="ProtNLM"/>
    </source>
</evidence>
<reference evidence="2 3" key="1">
    <citation type="submission" date="2018-10" db="EMBL/GenBank/DDBJ databases">
        <title>Sequencing the genomes of 1000 actinobacteria strains.</title>
        <authorList>
            <person name="Klenk H.-P."/>
        </authorList>
    </citation>
    <scope>NUCLEOTIDE SEQUENCE [LARGE SCALE GENOMIC DNA]</scope>
    <source>
        <strain evidence="2 3">DSM 44267</strain>
    </source>
</reference>
<evidence type="ECO:0000313" key="2">
    <source>
        <dbReference type="EMBL" id="RKT77083.1"/>
    </source>
</evidence>
<name>A0A495XX70_9MICO</name>